<accession>A0A1M7HR84</accession>
<organism evidence="1 2">
    <name type="scientific">Chitinophaga jiangningensis</name>
    <dbReference type="NCBI Taxonomy" id="1419482"/>
    <lineage>
        <taxon>Bacteria</taxon>
        <taxon>Pseudomonadati</taxon>
        <taxon>Bacteroidota</taxon>
        <taxon>Chitinophagia</taxon>
        <taxon>Chitinophagales</taxon>
        <taxon>Chitinophagaceae</taxon>
        <taxon>Chitinophaga</taxon>
    </lineage>
</organism>
<dbReference type="Proteomes" id="UP000184420">
    <property type="component" value="Unassembled WGS sequence"/>
</dbReference>
<dbReference type="AlphaFoldDB" id="A0A1M7HR84"/>
<evidence type="ECO:0000313" key="1">
    <source>
        <dbReference type="EMBL" id="SHM30995.1"/>
    </source>
</evidence>
<sequence length="51" mass="5858">MNFTGVFLCPVCPVPQALNKLALFLCRRQWTAPVIIKTKQPSQMRQLFLLP</sequence>
<gene>
    <name evidence="1" type="ORF">SAMN05444266_107342</name>
</gene>
<name>A0A1M7HR84_9BACT</name>
<reference evidence="1 2" key="1">
    <citation type="submission" date="2016-11" db="EMBL/GenBank/DDBJ databases">
        <authorList>
            <person name="Jaros S."/>
            <person name="Januszkiewicz K."/>
            <person name="Wedrychowicz H."/>
        </authorList>
    </citation>
    <scope>NUCLEOTIDE SEQUENCE [LARGE SCALE GENOMIC DNA]</scope>
    <source>
        <strain evidence="1 2">DSM 27406</strain>
    </source>
</reference>
<keyword evidence="2" id="KW-1185">Reference proteome</keyword>
<dbReference type="EMBL" id="FRBL01000007">
    <property type="protein sequence ID" value="SHM30995.1"/>
    <property type="molecule type" value="Genomic_DNA"/>
</dbReference>
<protein>
    <submittedName>
        <fullName evidence="1">Uncharacterized protein</fullName>
    </submittedName>
</protein>
<proteinExistence type="predicted"/>
<evidence type="ECO:0000313" key="2">
    <source>
        <dbReference type="Proteomes" id="UP000184420"/>
    </source>
</evidence>